<comment type="caution">
    <text evidence="2">The sequence shown here is derived from an EMBL/GenBank/DDBJ whole genome shotgun (WGS) entry which is preliminary data.</text>
</comment>
<dbReference type="AlphaFoldDB" id="A0AAV1M3P1"/>
<organism evidence="2 3">
    <name type="scientific">Parnassius mnemosyne</name>
    <name type="common">clouded apollo</name>
    <dbReference type="NCBI Taxonomy" id="213953"/>
    <lineage>
        <taxon>Eukaryota</taxon>
        <taxon>Metazoa</taxon>
        <taxon>Ecdysozoa</taxon>
        <taxon>Arthropoda</taxon>
        <taxon>Hexapoda</taxon>
        <taxon>Insecta</taxon>
        <taxon>Pterygota</taxon>
        <taxon>Neoptera</taxon>
        <taxon>Endopterygota</taxon>
        <taxon>Lepidoptera</taxon>
        <taxon>Glossata</taxon>
        <taxon>Ditrysia</taxon>
        <taxon>Papilionoidea</taxon>
        <taxon>Papilionidae</taxon>
        <taxon>Parnassiinae</taxon>
        <taxon>Parnassini</taxon>
        <taxon>Parnassius</taxon>
        <taxon>Driopa</taxon>
    </lineage>
</organism>
<gene>
    <name evidence="2" type="ORF">PARMNEM_LOCUS19228</name>
</gene>
<dbReference type="Proteomes" id="UP001314205">
    <property type="component" value="Unassembled WGS sequence"/>
</dbReference>
<dbReference type="SUPFAM" id="SSF53098">
    <property type="entry name" value="Ribonuclease H-like"/>
    <property type="match status" value="1"/>
</dbReference>
<feature type="domain" description="HAT C-terminal dimerisation" evidence="1">
    <location>
        <begin position="219"/>
        <end position="287"/>
    </location>
</feature>
<name>A0AAV1M3P1_9NEOP</name>
<accession>A0AAV1M3P1</accession>
<dbReference type="PANTHER" id="PTHR45913">
    <property type="entry name" value="EPM2A-INTERACTING PROTEIN 1"/>
    <property type="match status" value="1"/>
</dbReference>
<dbReference type="EMBL" id="CAVLGL010000115">
    <property type="protein sequence ID" value="CAK1600466.1"/>
    <property type="molecule type" value="Genomic_DNA"/>
</dbReference>
<sequence>MIGLRKGFIGILNEKATELNIQKDDFIVLHCIIHQQNLFSMSIRLQNVMNVVVKTINFIRSRGLNHRQIKAFFDKISAEYNDVTYYCKVRGLSKRKILKRFYELRNEIADFMKIKDKPLSELSDPKLICDLAFLGDLTGYLNELNLKLQKQGQLSAYENIAYAQYAEELKLLLEQFSNRFSDFKNMEDCFSLFATPTKYNVQNAPIHLEMELIEIQENSLLKSKFEHVELCDFYKKYLEENNIPQLRKFARRLICAFGSTYKFKQFFSLMKVNKSTHRTRLTDDNLENSLRLCISGINPNIDGLVSQIQAQVSH</sequence>
<proteinExistence type="predicted"/>
<evidence type="ECO:0000259" key="1">
    <source>
        <dbReference type="Pfam" id="PF05699"/>
    </source>
</evidence>
<protein>
    <recommendedName>
        <fullName evidence="1">HAT C-terminal dimerisation domain-containing protein</fullName>
    </recommendedName>
</protein>
<dbReference type="GO" id="GO:0046983">
    <property type="term" value="F:protein dimerization activity"/>
    <property type="evidence" value="ECO:0007669"/>
    <property type="project" value="InterPro"/>
</dbReference>
<dbReference type="InterPro" id="IPR008906">
    <property type="entry name" value="HATC_C_dom"/>
</dbReference>
<evidence type="ECO:0000313" key="2">
    <source>
        <dbReference type="EMBL" id="CAK1600466.1"/>
    </source>
</evidence>
<evidence type="ECO:0000313" key="3">
    <source>
        <dbReference type="Proteomes" id="UP001314205"/>
    </source>
</evidence>
<dbReference type="PANTHER" id="PTHR45913:SF5">
    <property type="entry name" value="GENERAL TRANSCRIPTION FACTOR II-I REPEAT DOMAIN-CONTAINING PROTEIN 2A-LIKE PROTEIN"/>
    <property type="match status" value="1"/>
</dbReference>
<reference evidence="2 3" key="1">
    <citation type="submission" date="2023-11" db="EMBL/GenBank/DDBJ databases">
        <authorList>
            <person name="Hedman E."/>
            <person name="Englund M."/>
            <person name="Stromberg M."/>
            <person name="Nyberg Akerstrom W."/>
            <person name="Nylinder S."/>
            <person name="Jareborg N."/>
            <person name="Kallberg Y."/>
            <person name="Kronander E."/>
        </authorList>
    </citation>
    <scope>NUCLEOTIDE SEQUENCE [LARGE SCALE GENOMIC DNA]</scope>
</reference>
<dbReference type="InterPro" id="IPR012337">
    <property type="entry name" value="RNaseH-like_sf"/>
</dbReference>
<keyword evidence="3" id="KW-1185">Reference proteome</keyword>
<dbReference type="Pfam" id="PF05699">
    <property type="entry name" value="Dimer_Tnp_hAT"/>
    <property type="match status" value="1"/>
</dbReference>